<sequence length="224" mass="25227">MTRIPVDYDSGLKINSTPPVYLFEDFLSSEEAAMIIEAAESKMKRATVSSDKAGVESKGRTGRNCWLPHNHTPQLLKLAQRISKLVGIDLIKAESFQVIHYGETQEYAAHFDGWDSSTDRGIRCMQKGGQRLITCLIYLNDVEAGGGTGFPKLDVEVKAKQGRMVIFHNCHEGTNQRHPDSLHGGLPVEKGEKWAVNLWFREKPYQQQQLKPGVPIRQKFSKVF</sequence>
<evidence type="ECO:0000259" key="7">
    <source>
        <dbReference type="PROSITE" id="PS51471"/>
    </source>
</evidence>
<organism evidence="8 9">
    <name type="scientific">Oceanospirillum sediminis</name>
    <dbReference type="NCBI Taxonomy" id="2760088"/>
    <lineage>
        <taxon>Bacteria</taxon>
        <taxon>Pseudomonadati</taxon>
        <taxon>Pseudomonadota</taxon>
        <taxon>Gammaproteobacteria</taxon>
        <taxon>Oceanospirillales</taxon>
        <taxon>Oceanospirillaceae</taxon>
        <taxon>Oceanospirillum</taxon>
    </lineage>
</organism>
<dbReference type="PANTHER" id="PTHR10869">
    <property type="entry name" value="PROLYL 4-HYDROXYLASE ALPHA SUBUNIT"/>
    <property type="match status" value="1"/>
</dbReference>
<accession>A0A839IPY1</accession>
<dbReference type="GO" id="GO:0005506">
    <property type="term" value="F:iron ion binding"/>
    <property type="evidence" value="ECO:0007669"/>
    <property type="project" value="InterPro"/>
</dbReference>
<dbReference type="InterPro" id="IPR006620">
    <property type="entry name" value="Pro_4_hyd_alph"/>
</dbReference>
<dbReference type="EMBL" id="JACJFM010000008">
    <property type="protein sequence ID" value="MBB1486572.1"/>
    <property type="molecule type" value="Genomic_DNA"/>
</dbReference>
<evidence type="ECO:0000313" key="8">
    <source>
        <dbReference type="EMBL" id="MBB1486572.1"/>
    </source>
</evidence>
<dbReference type="InterPro" id="IPR044862">
    <property type="entry name" value="Pro_4_hyd_alph_FE2OG_OXY"/>
</dbReference>
<gene>
    <name evidence="8" type="ORF">H4O21_08110</name>
</gene>
<dbReference type="GO" id="GO:0031418">
    <property type="term" value="F:L-ascorbic acid binding"/>
    <property type="evidence" value="ECO:0007669"/>
    <property type="project" value="UniProtKB-KW"/>
</dbReference>
<dbReference type="GO" id="GO:0004656">
    <property type="term" value="F:procollagen-proline 4-dioxygenase activity"/>
    <property type="evidence" value="ECO:0007669"/>
    <property type="project" value="TreeGrafter"/>
</dbReference>
<proteinExistence type="predicted"/>
<reference evidence="8 9" key="1">
    <citation type="submission" date="2020-08" db="EMBL/GenBank/DDBJ databases">
        <title>Oceanospirillum sp. nov. isolated from marine sediment.</title>
        <authorList>
            <person name="Ji X."/>
        </authorList>
    </citation>
    <scope>NUCLEOTIDE SEQUENCE [LARGE SCALE GENOMIC DNA]</scope>
    <source>
        <strain evidence="8 9">D5</strain>
    </source>
</reference>
<feature type="domain" description="Fe2OG dioxygenase" evidence="7">
    <location>
        <begin position="92"/>
        <end position="202"/>
    </location>
</feature>
<evidence type="ECO:0000256" key="4">
    <source>
        <dbReference type="ARBA" id="ARBA00022964"/>
    </source>
</evidence>
<dbReference type="SMART" id="SM00702">
    <property type="entry name" value="P4Hc"/>
    <property type="match status" value="1"/>
</dbReference>
<keyword evidence="9" id="KW-1185">Reference proteome</keyword>
<dbReference type="Gene3D" id="2.60.120.620">
    <property type="entry name" value="q2cbj1_9rhob like domain"/>
    <property type="match status" value="1"/>
</dbReference>
<dbReference type="Pfam" id="PF13640">
    <property type="entry name" value="2OG-FeII_Oxy_3"/>
    <property type="match status" value="1"/>
</dbReference>
<dbReference type="InterPro" id="IPR005123">
    <property type="entry name" value="Oxoglu/Fe-dep_dioxygenase_dom"/>
</dbReference>
<dbReference type="PROSITE" id="PS51471">
    <property type="entry name" value="FE2OG_OXY"/>
    <property type="match status" value="1"/>
</dbReference>
<evidence type="ECO:0000256" key="1">
    <source>
        <dbReference type="ARBA" id="ARBA00001961"/>
    </source>
</evidence>
<dbReference type="RefSeq" id="WP_182808359.1">
    <property type="nucleotide sequence ID" value="NZ_JACJFM010000008.1"/>
</dbReference>
<evidence type="ECO:0000256" key="5">
    <source>
        <dbReference type="ARBA" id="ARBA00023002"/>
    </source>
</evidence>
<evidence type="ECO:0000313" key="9">
    <source>
        <dbReference type="Proteomes" id="UP000565262"/>
    </source>
</evidence>
<evidence type="ECO:0000256" key="2">
    <source>
        <dbReference type="ARBA" id="ARBA00022723"/>
    </source>
</evidence>
<dbReference type="SUPFAM" id="SSF51197">
    <property type="entry name" value="Clavaminate synthase-like"/>
    <property type="match status" value="1"/>
</dbReference>
<keyword evidence="2" id="KW-0479">Metal-binding</keyword>
<keyword evidence="4" id="KW-0223">Dioxygenase</keyword>
<keyword evidence="3" id="KW-0847">Vitamin C</keyword>
<dbReference type="AlphaFoldDB" id="A0A839IPY1"/>
<evidence type="ECO:0000256" key="6">
    <source>
        <dbReference type="ARBA" id="ARBA00023004"/>
    </source>
</evidence>
<evidence type="ECO:0000256" key="3">
    <source>
        <dbReference type="ARBA" id="ARBA00022896"/>
    </source>
</evidence>
<name>A0A839IPY1_9GAMM</name>
<keyword evidence="5" id="KW-0560">Oxidoreductase</keyword>
<comment type="cofactor">
    <cofactor evidence="1">
        <name>L-ascorbate</name>
        <dbReference type="ChEBI" id="CHEBI:38290"/>
    </cofactor>
</comment>
<dbReference type="Proteomes" id="UP000565262">
    <property type="component" value="Unassembled WGS sequence"/>
</dbReference>
<dbReference type="PANTHER" id="PTHR10869:SF246">
    <property type="entry name" value="TRANSMEMBRANE PROLYL 4-HYDROXYLASE"/>
    <property type="match status" value="1"/>
</dbReference>
<protein>
    <submittedName>
        <fullName evidence="8">2OG-Fe(II) oxygenase</fullName>
    </submittedName>
</protein>
<keyword evidence="6" id="KW-0408">Iron</keyword>
<dbReference type="InterPro" id="IPR045054">
    <property type="entry name" value="P4HA-like"/>
</dbReference>
<comment type="caution">
    <text evidence="8">The sequence shown here is derived from an EMBL/GenBank/DDBJ whole genome shotgun (WGS) entry which is preliminary data.</text>
</comment>